<accession>I1ZJK3</accession>
<dbReference type="FunFam" id="3.40.710.10:FF:000095">
    <property type="entry name" value="Penicillin-binding protein 2x"/>
    <property type="match status" value="1"/>
</dbReference>
<evidence type="ECO:0000256" key="3">
    <source>
        <dbReference type="ARBA" id="ARBA00022475"/>
    </source>
</evidence>
<keyword evidence="8" id="KW-0573">Peptidoglycan synthesis</keyword>
<dbReference type="SUPFAM" id="SSF54184">
    <property type="entry name" value="Penicillin-binding protein 2x (pbp-2x), c-terminal domain"/>
    <property type="match status" value="2"/>
</dbReference>
<comment type="function">
    <text evidence="14">A transpeptidase that forms peptide cross-links between adjacent glycan strands in cell wall peptidoglycan (PG). Part of the divisome machinery that synthesizes the septal cross wall. Beta-lactams inactivate the PBPs by acylating an essential serine residue in the active site of these proteins.</text>
</comment>
<feature type="domain" description="PASTA" evidence="16">
    <location>
        <begin position="704"/>
        <end position="764"/>
    </location>
</feature>
<dbReference type="InterPro" id="IPR050515">
    <property type="entry name" value="Beta-lactam/transpept"/>
</dbReference>
<evidence type="ECO:0000256" key="4">
    <source>
        <dbReference type="ARBA" id="ARBA00022618"/>
    </source>
</evidence>
<dbReference type="GO" id="GO:0008658">
    <property type="term" value="F:penicillin binding"/>
    <property type="evidence" value="ECO:0007669"/>
    <property type="project" value="InterPro"/>
</dbReference>
<dbReference type="STRING" id="1114965.Spaf_0202"/>
<dbReference type="eggNOG" id="COG0768">
    <property type="taxonomic scope" value="Bacteria"/>
</dbReference>
<evidence type="ECO:0000256" key="11">
    <source>
        <dbReference type="ARBA" id="ARBA00023251"/>
    </source>
</evidence>
<gene>
    <name evidence="17" type="primary">pbpX</name>
    <name evidence="17" type="ORF">Spaf_0202</name>
</gene>
<dbReference type="HOGENOM" id="CLU_009289_6_1_9"/>
<keyword evidence="5 15" id="KW-0812">Transmembrane</keyword>
<evidence type="ECO:0000256" key="15">
    <source>
        <dbReference type="SAM" id="Phobius"/>
    </source>
</evidence>
<evidence type="ECO:0000256" key="8">
    <source>
        <dbReference type="ARBA" id="ARBA00022984"/>
    </source>
</evidence>
<dbReference type="Gene3D" id="3.40.710.10">
    <property type="entry name" value="DD-peptidase/beta-lactamase superfamily"/>
    <property type="match status" value="2"/>
</dbReference>
<feature type="transmembrane region" description="Helical" evidence="15">
    <location>
        <begin position="34"/>
        <end position="54"/>
    </location>
</feature>
<evidence type="ECO:0000256" key="2">
    <source>
        <dbReference type="ARBA" id="ARBA00007171"/>
    </source>
</evidence>
<dbReference type="CDD" id="cd06575">
    <property type="entry name" value="PASTA_Pbp2x-like_2"/>
    <property type="match status" value="1"/>
</dbReference>
<dbReference type="CDD" id="cd06576">
    <property type="entry name" value="PASTA_Pbp2x-like_1"/>
    <property type="match status" value="1"/>
</dbReference>
<keyword evidence="4" id="KW-0132">Cell division</keyword>
<dbReference type="GO" id="GO:0009252">
    <property type="term" value="P:peptidoglycan biosynthetic process"/>
    <property type="evidence" value="ECO:0007669"/>
    <property type="project" value="UniProtKB-KW"/>
</dbReference>
<dbReference type="PANTHER" id="PTHR30627:SF26">
    <property type="entry name" value="PENICILLIN-BINDING PROTEIN 2B"/>
    <property type="match status" value="1"/>
</dbReference>
<dbReference type="Gene3D" id="3.90.1310.10">
    <property type="entry name" value="Penicillin-binding protein 2a (Domain 2)"/>
    <property type="match status" value="2"/>
</dbReference>
<protein>
    <submittedName>
        <fullName evidence="17">Penicillin-binding protein 2X</fullName>
    </submittedName>
</protein>
<dbReference type="NCBIfam" id="NF038271">
    <property type="entry name" value="strep_PBP2X"/>
    <property type="match status" value="1"/>
</dbReference>
<dbReference type="InterPro" id="IPR005543">
    <property type="entry name" value="PASTA_dom"/>
</dbReference>
<evidence type="ECO:0000256" key="12">
    <source>
        <dbReference type="ARBA" id="ARBA00023306"/>
    </source>
</evidence>
<keyword evidence="6" id="KW-0677">Repeat</keyword>
<dbReference type="SMART" id="SM00740">
    <property type="entry name" value="PASTA"/>
    <property type="match status" value="1"/>
</dbReference>
<dbReference type="InterPro" id="IPR001460">
    <property type="entry name" value="PCN-bd_Tpept"/>
</dbReference>
<dbReference type="GO" id="GO:0051301">
    <property type="term" value="P:cell division"/>
    <property type="evidence" value="ECO:0007669"/>
    <property type="project" value="UniProtKB-KW"/>
</dbReference>
<dbReference type="GO" id="GO:0046677">
    <property type="term" value="P:response to antibiotic"/>
    <property type="evidence" value="ECO:0007669"/>
    <property type="project" value="UniProtKB-KW"/>
</dbReference>
<evidence type="ECO:0000313" key="18">
    <source>
        <dbReference type="Proteomes" id="UP000002865"/>
    </source>
</evidence>
<evidence type="ECO:0000256" key="6">
    <source>
        <dbReference type="ARBA" id="ARBA00022737"/>
    </source>
</evidence>
<name>I1ZJK3_STRPA</name>
<evidence type="ECO:0000256" key="5">
    <source>
        <dbReference type="ARBA" id="ARBA00022692"/>
    </source>
</evidence>
<dbReference type="GO" id="GO:0008360">
    <property type="term" value="P:regulation of cell shape"/>
    <property type="evidence" value="ECO:0007669"/>
    <property type="project" value="UniProtKB-KW"/>
</dbReference>
<dbReference type="PaxDb" id="1114965-Spaf_0202"/>
<organism evidence="17 18">
    <name type="scientific">Streptococcus parasanguinis FW213</name>
    <dbReference type="NCBI Taxonomy" id="1114965"/>
    <lineage>
        <taxon>Bacteria</taxon>
        <taxon>Bacillati</taxon>
        <taxon>Bacillota</taxon>
        <taxon>Bacilli</taxon>
        <taxon>Lactobacillales</taxon>
        <taxon>Streptococcaceae</taxon>
        <taxon>Streptococcus</taxon>
    </lineage>
</organism>
<evidence type="ECO:0000256" key="10">
    <source>
        <dbReference type="ARBA" id="ARBA00023136"/>
    </source>
</evidence>
<dbReference type="EMBL" id="CP003122">
    <property type="protein sequence ID" value="AFJ25227.1"/>
    <property type="molecule type" value="Genomic_DNA"/>
</dbReference>
<evidence type="ECO:0000256" key="13">
    <source>
        <dbReference type="ARBA" id="ARBA00023316"/>
    </source>
</evidence>
<dbReference type="InterPro" id="IPR036138">
    <property type="entry name" value="PBP_dimer_sf"/>
</dbReference>
<evidence type="ECO:0000256" key="14">
    <source>
        <dbReference type="ARBA" id="ARBA00055980"/>
    </source>
</evidence>
<dbReference type="SUPFAM" id="SSF56601">
    <property type="entry name" value="beta-lactamase/transpeptidase-like"/>
    <property type="match status" value="1"/>
</dbReference>
<dbReference type="Pfam" id="PF00905">
    <property type="entry name" value="Transpeptidase"/>
    <property type="match status" value="1"/>
</dbReference>
<keyword evidence="7" id="KW-0133">Cell shape</keyword>
<dbReference type="Pfam" id="PF03717">
    <property type="entry name" value="PBP_dimer"/>
    <property type="match status" value="1"/>
</dbReference>
<dbReference type="GO" id="GO:0005886">
    <property type="term" value="C:plasma membrane"/>
    <property type="evidence" value="ECO:0007669"/>
    <property type="project" value="UniProtKB-SubCell"/>
</dbReference>
<keyword evidence="12" id="KW-0131">Cell cycle</keyword>
<dbReference type="Pfam" id="PF03793">
    <property type="entry name" value="PASTA"/>
    <property type="match status" value="2"/>
</dbReference>
<dbReference type="PATRIC" id="fig|1114965.3.peg.196"/>
<evidence type="ECO:0000259" key="16">
    <source>
        <dbReference type="PROSITE" id="PS51178"/>
    </source>
</evidence>
<evidence type="ECO:0000256" key="1">
    <source>
        <dbReference type="ARBA" id="ARBA00004162"/>
    </source>
</evidence>
<evidence type="ECO:0000313" key="17">
    <source>
        <dbReference type="EMBL" id="AFJ25227.1"/>
    </source>
</evidence>
<proteinExistence type="inferred from homology"/>
<dbReference type="AlphaFoldDB" id="I1ZJK3"/>
<evidence type="ECO:0000256" key="9">
    <source>
        <dbReference type="ARBA" id="ARBA00022989"/>
    </source>
</evidence>
<dbReference type="GO" id="GO:0071555">
    <property type="term" value="P:cell wall organization"/>
    <property type="evidence" value="ECO:0007669"/>
    <property type="project" value="UniProtKB-KW"/>
</dbReference>
<keyword evidence="13" id="KW-0961">Cell wall biogenesis/degradation</keyword>
<dbReference type="Gene3D" id="2.20.70.70">
    <property type="match status" value="1"/>
</dbReference>
<keyword evidence="9 15" id="KW-1133">Transmembrane helix</keyword>
<dbReference type="PROSITE" id="PS51178">
    <property type="entry name" value="PASTA"/>
    <property type="match status" value="1"/>
</dbReference>
<sequence length="764" mass="84927">MQVVMNKIKKVLIGYSIKKRRLPDQNRKQVGKNLSVLAIFLFFLFLINFALIIGTDKKFGVTLSEQAKKVHQQTVVVPAKRGTIYDRNGAVIAEDATTYNVYAIIDKKYKSATGKVLYVEESQFKKVAEIFKQYLDMDEDYVIKQLSQKKLKQVSFGSNGNGITYSNMTAIREAMEAAKIEGVAFTTSPNRSYKNGVFASQFIGQASLQEDKEGNKTLKGQSGMEKSLDRILAGQNGIITYDKDRNGNIVPGSDKVSVKTEDGKDVYTTISAELQTYLETRMDVFQEKVKGKYVSATLVSAKTGEILATTQRPSYNADTKQGLDLKNLKTWNTILYQDQYEPGSTMKVMLLASAIDHGTFPAFNEVYYNNEFQVKDATIRDWDVNMGLSEGRYMNIAQGFAYSSNVGMTRLEQKMGNAVWMDYLNRFKFGLPTRFGMGDESYGRLPGDNYVSQVQSAFGQGISVSQTQMLRAFSAIANSGQMLEPKFISAIYDRKSDTARKSKTEVVGKPVSESAAQQTRNYMITVGTDPEFGTLYSNGPIIQVPGQNVAVKSGTAQIATDQGYLQGENDYINSVVAMTPAEDPEFIMYVTVQQPEVKFSPNNWEELVNPILEDAVALKDDLHLTSEAPTLDGVTKEITYKIPSVEALSKELKSKQNLSPGAYSEELRRNLVQPIVLGTGKNIRKMSVEVGSKVKANQQVLLLTEDFDAVPDMYGWTKKNADIFGEWTGIKIAYKGSGKKVTKQSVKMNTSLNKTKKITLTLGD</sequence>
<comment type="similarity">
    <text evidence="2">Belongs to the transpeptidase family.</text>
</comment>
<evidence type="ECO:0000256" key="7">
    <source>
        <dbReference type="ARBA" id="ARBA00022960"/>
    </source>
</evidence>
<keyword evidence="3" id="KW-1003">Cell membrane</keyword>
<dbReference type="KEGG" id="scf:Spaf_0202"/>
<dbReference type="PANTHER" id="PTHR30627">
    <property type="entry name" value="PEPTIDOGLYCAN D,D-TRANSPEPTIDASE"/>
    <property type="match status" value="1"/>
</dbReference>
<dbReference type="InterPro" id="IPR053467">
    <property type="entry name" value="PbpX"/>
</dbReference>
<dbReference type="Proteomes" id="UP000002865">
    <property type="component" value="Chromosome"/>
</dbReference>
<dbReference type="InterPro" id="IPR012338">
    <property type="entry name" value="Beta-lactam/transpept-like"/>
</dbReference>
<comment type="subcellular location">
    <subcellularLocation>
        <location evidence="1">Cell membrane</location>
        <topology evidence="1">Single-pass membrane protein</topology>
    </subcellularLocation>
</comment>
<keyword evidence="10 15" id="KW-0472">Membrane</keyword>
<dbReference type="InterPro" id="IPR005311">
    <property type="entry name" value="PBP_dimer"/>
</dbReference>
<keyword evidence="11" id="KW-0046">Antibiotic resistance</keyword>
<dbReference type="SUPFAM" id="SSF56519">
    <property type="entry name" value="Penicillin binding protein dimerisation domain"/>
    <property type="match status" value="1"/>
</dbReference>
<reference evidence="17 18" key="1">
    <citation type="journal article" date="2012" name="PLoS ONE">
        <title>Complete Genome and Transcriptomes of Streptococcus parasanguinis FW213: Phylogenic Relations and Potential Virulence Mechanisms.</title>
        <authorList>
            <person name="Geng J."/>
            <person name="Chiu C.H."/>
            <person name="Tang P."/>
            <person name="Chen Y."/>
            <person name="Shieh H.R."/>
            <person name="Hu S."/>
            <person name="Chen Y.Y."/>
        </authorList>
    </citation>
    <scope>NUCLEOTIDE SEQUENCE [LARGE SCALE GENOMIC DNA]</scope>
    <source>
        <strain evidence="17 18">FW213</strain>
    </source>
</reference>